<gene>
    <name evidence="2" type="ORF">EVAR_26860_1</name>
</gene>
<reference evidence="2 3" key="1">
    <citation type="journal article" date="2019" name="Commun. Biol.">
        <title>The bagworm genome reveals a unique fibroin gene that provides high tensile strength.</title>
        <authorList>
            <person name="Kono N."/>
            <person name="Nakamura H."/>
            <person name="Ohtoshi R."/>
            <person name="Tomita M."/>
            <person name="Numata K."/>
            <person name="Arakawa K."/>
        </authorList>
    </citation>
    <scope>NUCLEOTIDE SEQUENCE [LARGE SCALE GENOMIC DNA]</scope>
</reference>
<dbReference type="EMBL" id="BGZK01000431">
    <property type="protein sequence ID" value="GBP43184.1"/>
    <property type="molecule type" value="Genomic_DNA"/>
</dbReference>
<protein>
    <submittedName>
        <fullName evidence="2">Uncharacterized protein</fullName>
    </submittedName>
</protein>
<comment type="caution">
    <text evidence="2">The sequence shown here is derived from an EMBL/GenBank/DDBJ whole genome shotgun (WGS) entry which is preliminary data.</text>
</comment>
<proteinExistence type="predicted"/>
<dbReference type="Proteomes" id="UP000299102">
    <property type="component" value="Unassembled WGS sequence"/>
</dbReference>
<sequence length="102" mass="11675">MRAIMNSKIVSRQAQTNRLHKVERERSMAFLNASLLPAMITVALAARLKKFHSERCFEFTSSPKNNRGRRVARDRPLSQRPARGGAERSETARHLRIHSATH</sequence>
<evidence type="ECO:0000313" key="3">
    <source>
        <dbReference type="Proteomes" id="UP000299102"/>
    </source>
</evidence>
<name>A0A4C1VZ22_EUMVA</name>
<evidence type="ECO:0000313" key="2">
    <source>
        <dbReference type="EMBL" id="GBP43184.1"/>
    </source>
</evidence>
<organism evidence="2 3">
    <name type="scientific">Eumeta variegata</name>
    <name type="common">Bagworm moth</name>
    <name type="synonym">Eumeta japonica</name>
    <dbReference type="NCBI Taxonomy" id="151549"/>
    <lineage>
        <taxon>Eukaryota</taxon>
        <taxon>Metazoa</taxon>
        <taxon>Ecdysozoa</taxon>
        <taxon>Arthropoda</taxon>
        <taxon>Hexapoda</taxon>
        <taxon>Insecta</taxon>
        <taxon>Pterygota</taxon>
        <taxon>Neoptera</taxon>
        <taxon>Endopterygota</taxon>
        <taxon>Lepidoptera</taxon>
        <taxon>Glossata</taxon>
        <taxon>Ditrysia</taxon>
        <taxon>Tineoidea</taxon>
        <taxon>Psychidae</taxon>
        <taxon>Oiketicinae</taxon>
        <taxon>Eumeta</taxon>
    </lineage>
</organism>
<dbReference type="AlphaFoldDB" id="A0A4C1VZ22"/>
<keyword evidence="3" id="KW-1185">Reference proteome</keyword>
<feature type="region of interest" description="Disordered" evidence="1">
    <location>
        <begin position="59"/>
        <end position="102"/>
    </location>
</feature>
<accession>A0A4C1VZ22</accession>
<evidence type="ECO:0000256" key="1">
    <source>
        <dbReference type="SAM" id="MobiDB-lite"/>
    </source>
</evidence>